<dbReference type="AlphaFoldDB" id="A0A0E9UA94"/>
<evidence type="ECO:0000256" key="1">
    <source>
        <dbReference type="SAM" id="MobiDB-lite"/>
    </source>
</evidence>
<accession>A0A0E9UA94</accession>
<feature type="region of interest" description="Disordered" evidence="1">
    <location>
        <begin position="1"/>
        <end position="25"/>
    </location>
</feature>
<reference evidence="2" key="1">
    <citation type="submission" date="2014-11" db="EMBL/GenBank/DDBJ databases">
        <authorList>
            <person name="Amaro Gonzalez C."/>
        </authorList>
    </citation>
    <scope>NUCLEOTIDE SEQUENCE</scope>
</reference>
<evidence type="ECO:0000313" key="2">
    <source>
        <dbReference type="EMBL" id="JAH62672.1"/>
    </source>
</evidence>
<sequence>MSTVGTVKEEQGTRVRPPPPVSTQPKQDYCLHCGFTTTGKKC</sequence>
<organism evidence="2">
    <name type="scientific">Anguilla anguilla</name>
    <name type="common">European freshwater eel</name>
    <name type="synonym">Muraena anguilla</name>
    <dbReference type="NCBI Taxonomy" id="7936"/>
    <lineage>
        <taxon>Eukaryota</taxon>
        <taxon>Metazoa</taxon>
        <taxon>Chordata</taxon>
        <taxon>Craniata</taxon>
        <taxon>Vertebrata</taxon>
        <taxon>Euteleostomi</taxon>
        <taxon>Actinopterygii</taxon>
        <taxon>Neopterygii</taxon>
        <taxon>Teleostei</taxon>
        <taxon>Anguilliformes</taxon>
        <taxon>Anguillidae</taxon>
        <taxon>Anguilla</taxon>
    </lineage>
</organism>
<reference evidence="2" key="2">
    <citation type="journal article" date="2015" name="Fish Shellfish Immunol.">
        <title>Early steps in the European eel (Anguilla anguilla)-Vibrio vulnificus interaction in the gills: Role of the RtxA13 toxin.</title>
        <authorList>
            <person name="Callol A."/>
            <person name="Pajuelo D."/>
            <person name="Ebbesson L."/>
            <person name="Teles M."/>
            <person name="MacKenzie S."/>
            <person name="Amaro C."/>
        </authorList>
    </citation>
    <scope>NUCLEOTIDE SEQUENCE</scope>
</reference>
<protein>
    <submittedName>
        <fullName evidence="2">Uncharacterized protein</fullName>
    </submittedName>
</protein>
<proteinExistence type="predicted"/>
<name>A0A0E9UA94_ANGAN</name>
<dbReference type="EMBL" id="GBXM01045905">
    <property type="protein sequence ID" value="JAH62672.1"/>
    <property type="molecule type" value="Transcribed_RNA"/>
</dbReference>